<dbReference type="PANTHER" id="PTHR40037">
    <property type="entry name" value="PHOSPHOESTERASE YJCG-RELATED"/>
    <property type="match status" value="1"/>
</dbReference>
<reference evidence="2" key="1">
    <citation type="journal article" date="2019" name="Int. J. Syst. Evol. Microbiol.">
        <title>The Global Catalogue of Microorganisms (GCM) 10K type strain sequencing project: providing services to taxonomists for standard genome sequencing and annotation.</title>
        <authorList>
            <consortium name="The Broad Institute Genomics Platform"/>
            <consortium name="The Broad Institute Genome Sequencing Center for Infectious Disease"/>
            <person name="Wu L."/>
            <person name="Ma J."/>
        </authorList>
    </citation>
    <scope>NUCLEOTIDE SEQUENCE [LARGE SCALE GENOMIC DNA]</scope>
    <source>
        <strain evidence="2">CGMCC 4.1469</strain>
    </source>
</reference>
<evidence type="ECO:0000313" key="1">
    <source>
        <dbReference type="EMBL" id="MFC5890443.1"/>
    </source>
</evidence>
<proteinExistence type="predicted"/>
<dbReference type="InterPro" id="IPR009097">
    <property type="entry name" value="Cyclic_Pdiesterase"/>
</dbReference>
<organism evidence="1 2">
    <name type="scientific">Kitasatospora aburaviensis</name>
    <dbReference type="NCBI Taxonomy" id="67265"/>
    <lineage>
        <taxon>Bacteria</taxon>
        <taxon>Bacillati</taxon>
        <taxon>Actinomycetota</taxon>
        <taxon>Actinomycetes</taxon>
        <taxon>Kitasatosporales</taxon>
        <taxon>Streptomycetaceae</taxon>
        <taxon>Kitasatospora</taxon>
    </lineage>
</organism>
<sequence length="194" mass="21066">MTGNSPSASGYPASEPFPAEPFGGEVLTIGVSVSVPEPYGSAVQDARAGHGDPLARSIPTHVTLLPPTEVAAADLPKIEEHLATVARAHRPFRMLLQGSGTFRPVSPVVFVRVEEGAQECRLLEADIRSGPLARELAFPYHPHVTVAHGLPDDVLDRAFEQARGFRAAFPVPGFSLSRFDEDEVWRPWRAYDFS</sequence>
<comment type="caution">
    <text evidence="1">The sequence shown here is derived from an EMBL/GenBank/DDBJ whole genome shotgun (WGS) entry which is preliminary data.</text>
</comment>
<accession>A0ABW1F9P7</accession>
<dbReference type="SUPFAM" id="SSF55144">
    <property type="entry name" value="LigT-like"/>
    <property type="match status" value="1"/>
</dbReference>
<dbReference type="InterPro" id="IPR050580">
    <property type="entry name" value="2H_phosphoesterase_YjcG-like"/>
</dbReference>
<gene>
    <name evidence="1" type="ORF">ACFP0N_36365</name>
</gene>
<dbReference type="GO" id="GO:0016874">
    <property type="term" value="F:ligase activity"/>
    <property type="evidence" value="ECO:0007669"/>
    <property type="project" value="UniProtKB-KW"/>
</dbReference>
<protein>
    <submittedName>
        <fullName evidence="1">2'-5' RNA ligase family protein</fullName>
    </submittedName>
</protein>
<dbReference type="PANTHER" id="PTHR40037:SF1">
    <property type="entry name" value="PHOSPHOESTERASE SAOUHSC_00951-RELATED"/>
    <property type="match status" value="1"/>
</dbReference>
<dbReference type="Pfam" id="PF13563">
    <property type="entry name" value="2_5_RNA_ligase2"/>
    <property type="match status" value="1"/>
</dbReference>
<evidence type="ECO:0000313" key="2">
    <source>
        <dbReference type="Proteomes" id="UP001596067"/>
    </source>
</evidence>
<keyword evidence="2" id="KW-1185">Reference proteome</keyword>
<name>A0ABW1F9P7_9ACTN</name>
<dbReference type="EMBL" id="JBHSOD010000082">
    <property type="protein sequence ID" value="MFC5890443.1"/>
    <property type="molecule type" value="Genomic_DNA"/>
</dbReference>
<dbReference type="Gene3D" id="3.90.1140.10">
    <property type="entry name" value="Cyclic phosphodiesterase"/>
    <property type="match status" value="1"/>
</dbReference>
<dbReference type="RefSeq" id="WP_380237576.1">
    <property type="nucleotide sequence ID" value="NZ_BAAAVH010000120.1"/>
</dbReference>
<keyword evidence="1" id="KW-0436">Ligase</keyword>
<dbReference type="Proteomes" id="UP001596067">
    <property type="component" value="Unassembled WGS sequence"/>
</dbReference>